<dbReference type="Proteomes" id="UP000002762">
    <property type="component" value="Unassembled WGS sequence"/>
</dbReference>
<reference evidence="1 2" key="1">
    <citation type="journal article" date="2012" name="Sci. Rep.">
        <title>Genomic perspectives on the evolution of fungal entomopathogenicity in Beauveria bassiana.</title>
        <authorList>
            <person name="Xiao G."/>
            <person name="Ying S.H."/>
            <person name="Zheng P."/>
            <person name="Wang Z.L."/>
            <person name="Zhang S."/>
            <person name="Xie X.Q."/>
            <person name="Shang Y."/>
            <person name="St Leger R.J."/>
            <person name="Zhao G.P."/>
            <person name="Wang C."/>
            <person name="Feng M.G."/>
        </authorList>
    </citation>
    <scope>NUCLEOTIDE SEQUENCE [LARGE SCALE GENOMIC DNA]</scope>
    <source>
        <strain evidence="1 2">ARSEF 2860</strain>
    </source>
</reference>
<evidence type="ECO:0000313" key="1">
    <source>
        <dbReference type="EMBL" id="EJP67165.1"/>
    </source>
</evidence>
<gene>
    <name evidence="1" type="ORF">BBA_03739</name>
</gene>
<dbReference type="InParanoid" id="J4WAI8"/>
<proteinExistence type="predicted"/>
<dbReference type="RefSeq" id="XP_008597058.1">
    <property type="nucleotide sequence ID" value="XM_008598836.1"/>
</dbReference>
<accession>J4WAI8</accession>
<dbReference type="EMBL" id="JH725157">
    <property type="protein sequence ID" value="EJP67165.1"/>
    <property type="molecule type" value="Genomic_DNA"/>
</dbReference>
<evidence type="ECO:0000313" key="2">
    <source>
        <dbReference type="Proteomes" id="UP000002762"/>
    </source>
</evidence>
<organism evidence="1 2">
    <name type="scientific">Beauveria bassiana (strain ARSEF 2860)</name>
    <name type="common">White muscardine disease fungus</name>
    <name type="synonym">Tritirachium shiotae</name>
    <dbReference type="NCBI Taxonomy" id="655819"/>
    <lineage>
        <taxon>Eukaryota</taxon>
        <taxon>Fungi</taxon>
        <taxon>Dikarya</taxon>
        <taxon>Ascomycota</taxon>
        <taxon>Pezizomycotina</taxon>
        <taxon>Sordariomycetes</taxon>
        <taxon>Hypocreomycetidae</taxon>
        <taxon>Hypocreales</taxon>
        <taxon>Cordycipitaceae</taxon>
        <taxon>Beauveria</taxon>
    </lineage>
</organism>
<name>J4WAI8_BEAB2</name>
<sequence>MPPRHSLRGAPSEALLLEDVVKDGMSGWRSLNMDSRYPLMGRLVLPKVGRLIESVNSLMT</sequence>
<dbReference type="AlphaFoldDB" id="J4WAI8"/>
<dbReference type="HOGENOM" id="CLU_2941363_0_0_1"/>
<protein>
    <submittedName>
        <fullName evidence="1">Uncharacterized protein</fullName>
    </submittedName>
</protein>
<dbReference type="GeneID" id="19886751"/>
<keyword evidence="2" id="KW-1185">Reference proteome</keyword>